<organism evidence="5 6">
    <name type="scientific">Akkermansia glycaniphila</name>
    <dbReference type="NCBI Taxonomy" id="1679444"/>
    <lineage>
        <taxon>Bacteria</taxon>
        <taxon>Pseudomonadati</taxon>
        <taxon>Verrucomicrobiota</taxon>
        <taxon>Verrucomicrobiia</taxon>
        <taxon>Verrucomicrobiales</taxon>
        <taxon>Akkermansiaceae</taxon>
        <taxon>Akkermansia</taxon>
    </lineage>
</organism>
<dbReference type="PANTHER" id="PTHR11049:SF5">
    <property type="entry name" value="ACYL-COA THIOESTER HYDROLASE YCIA"/>
    <property type="match status" value="1"/>
</dbReference>
<dbReference type="InterPro" id="IPR029069">
    <property type="entry name" value="HotDog_dom_sf"/>
</dbReference>
<dbReference type="Proteomes" id="UP000176204">
    <property type="component" value="Chromosome I"/>
</dbReference>
<dbReference type="PATRIC" id="fig|1679444.3.peg.1749"/>
<dbReference type="EMBL" id="LT629973">
    <property type="protein sequence ID" value="SEH92710.1"/>
    <property type="molecule type" value="Genomic_DNA"/>
</dbReference>
<dbReference type="KEGG" id="agl:PYTT_1784"/>
<dbReference type="Pfam" id="PF03061">
    <property type="entry name" value="4HBT"/>
    <property type="match status" value="1"/>
</dbReference>
<proteinExistence type="inferred from homology"/>
<dbReference type="Gene3D" id="3.10.129.10">
    <property type="entry name" value="Hotdog Thioesterase"/>
    <property type="match status" value="1"/>
</dbReference>
<dbReference type="GO" id="GO:0052816">
    <property type="term" value="F:long-chain fatty acyl-CoA hydrolase activity"/>
    <property type="evidence" value="ECO:0007669"/>
    <property type="project" value="TreeGrafter"/>
</dbReference>
<dbReference type="AlphaFoldDB" id="A0A1C7P918"/>
<evidence type="ECO:0000256" key="1">
    <source>
        <dbReference type="ARBA" id="ARBA00010458"/>
    </source>
</evidence>
<dbReference type="PROSITE" id="PS51770">
    <property type="entry name" value="HOTDOG_ACOT"/>
    <property type="match status" value="1"/>
</dbReference>
<accession>A0A1C7P918</accession>
<dbReference type="SUPFAM" id="SSF54637">
    <property type="entry name" value="Thioesterase/thiol ester dehydrase-isomerase"/>
    <property type="match status" value="1"/>
</dbReference>
<keyword evidence="2 3" id="KW-0378">Hydrolase</keyword>
<comment type="similarity">
    <text evidence="1">Belongs to the acyl coenzyme A hydrolase family.</text>
</comment>
<dbReference type="OrthoDB" id="9791628at2"/>
<reference evidence="6" key="1">
    <citation type="submission" date="2016-09" db="EMBL/GenBank/DDBJ databases">
        <authorList>
            <person name="Koehorst J."/>
        </authorList>
    </citation>
    <scope>NUCLEOTIDE SEQUENCE [LARGE SCALE GENOMIC DNA]</scope>
</reference>
<gene>
    <name evidence="5" type="ORF">PYTT_1784</name>
</gene>
<dbReference type="GO" id="GO:0009062">
    <property type="term" value="P:fatty acid catabolic process"/>
    <property type="evidence" value="ECO:0007669"/>
    <property type="project" value="TreeGrafter"/>
</dbReference>
<name>A0A1C7P918_9BACT</name>
<dbReference type="GO" id="GO:0005829">
    <property type="term" value="C:cytosol"/>
    <property type="evidence" value="ECO:0007669"/>
    <property type="project" value="TreeGrafter"/>
</dbReference>
<dbReference type="InterPro" id="IPR033120">
    <property type="entry name" value="HOTDOG_ACOT"/>
</dbReference>
<evidence type="ECO:0000313" key="6">
    <source>
        <dbReference type="Proteomes" id="UP000176204"/>
    </source>
</evidence>
<dbReference type="InterPro" id="IPR040170">
    <property type="entry name" value="Cytosol_ACT"/>
</dbReference>
<keyword evidence="6" id="KW-1185">Reference proteome</keyword>
<dbReference type="GO" id="GO:0006637">
    <property type="term" value="P:acyl-CoA metabolic process"/>
    <property type="evidence" value="ECO:0007669"/>
    <property type="project" value="TreeGrafter"/>
</dbReference>
<protein>
    <submittedName>
        <fullName evidence="5">Hotdog domain</fullName>
    </submittedName>
</protein>
<dbReference type="RefSeq" id="WP_067777754.1">
    <property type="nucleotide sequence ID" value="NZ_JACVVN010000012.1"/>
</dbReference>
<feature type="domain" description="HotDog ACOT-type" evidence="4">
    <location>
        <begin position="9"/>
        <end position="124"/>
    </location>
</feature>
<evidence type="ECO:0000259" key="4">
    <source>
        <dbReference type="PROSITE" id="PS51770"/>
    </source>
</evidence>
<evidence type="ECO:0000313" key="5">
    <source>
        <dbReference type="EMBL" id="SEH92710.1"/>
    </source>
</evidence>
<evidence type="ECO:0000256" key="3">
    <source>
        <dbReference type="PROSITE-ProRule" id="PRU01106"/>
    </source>
</evidence>
<dbReference type="PANTHER" id="PTHR11049">
    <property type="entry name" value="ACYL COENZYME A THIOESTER HYDROLASE"/>
    <property type="match status" value="1"/>
</dbReference>
<dbReference type="CDD" id="cd03442">
    <property type="entry name" value="BFIT_BACH"/>
    <property type="match status" value="1"/>
</dbReference>
<evidence type="ECO:0000256" key="2">
    <source>
        <dbReference type="ARBA" id="ARBA00022801"/>
    </source>
</evidence>
<dbReference type="InterPro" id="IPR006683">
    <property type="entry name" value="Thioestr_dom"/>
</dbReference>
<sequence length="143" mass="15700">MSEHIMLPEGRMPALRVEPMPADTNQHGDVFGGWVMSQVDLAGASTAMRYALSQYMVTRAISSLTFEAPVMVGDVVSFYTEIVKVGRTSITVRVEVFAERMPKMCNNVAKITEAELVYVALGADKTPIPIEESRANYAKVCPL</sequence>